<dbReference type="AlphaFoldDB" id="A0A7K0FU99"/>
<comment type="caution">
    <text evidence="1">The sequence shown here is derived from an EMBL/GenBank/DDBJ whole genome shotgun (WGS) entry which is preliminary data.</text>
</comment>
<protein>
    <submittedName>
        <fullName evidence="1">Short-chain dehydrogenase</fullName>
    </submittedName>
</protein>
<keyword evidence="2" id="KW-1185">Reference proteome</keyword>
<dbReference type="EMBL" id="WKKH01000003">
    <property type="protein sequence ID" value="MRX74971.1"/>
    <property type="molecule type" value="Genomic_DNA"/>
</dbReference>
<dbReference type="RefSeq" id="WP_154279138.1">
    <property type="nucleotide sequence ID" value="NZ_JBHUJQ010000001.1"/>
</dbReference>
<dbReference type="OrthoDB" id="742084at2"/>
<organism evidence="1 2">
    <name type="scientific">Pedobacter petrophilus</name>
    <dbReference type="NCBI Taxonomy" id="1908241"/>
    <lineage>
        <taxon>Bacteria</taxon>
        <taxon>Pseudomonadati</taxon>
        <taxon>Bacteroidota</taxon>
        <taxon>Sphingobacteriia</taxon>
        <taxon>Sphingobacteriales</taxon>
        <taxon>Sphingobacteriaceae</taxon>
        <taxon>Pedobacter</taxon>
    </lineage>
</organism>
<reference evidence="1 2" key="1">
    <citation type="submission" date="2019-11" db="EMBL/GenBank/DDBJ databases">
        <title>Pedobacter petrophilus genome.</title>
        <authorList>
            <person name="Feldbauer M.J."/>
            <person name="Newman J.D."/>
        </authorList>
    </citation>
    <scope>NUCLEOTIDE SEQUENCE [LARGE SCALE GENOMIC DNA]</scope>
    <source>
        <strain evidence="1 2">LMG 29686</strain>
    </source>
</reference>
<name>A0A7K0FU99_9SPHI</name>
<proteinExistence type="predicted"/>
<sequence length="433" mass="49549">MKIKEIILLFTVIIMAGCGGEKTDQIMLELDQVKLKENLNYDKIVFYKYAKLAIRSAAIQDTTLPEYQKFSRQAESTLRTLKSIDPNSKDQLSILEALKLYKEYRSVKGFVKETDEDVFPTLVDGIIAMRTGKIAAKSFYPDRNKINNQNIEHAALSVAVLTTRDLGQPIALYECSKTEPEKLEDGEVKTLLEFIRGFLFFSNNLYYLSEDGLTRNIKWLDKNQQIPLPYTKAFFGWSNLGDEQTHLAFHGMNYLFRGFDRMRMDRKIDEERSLQDFELFLKDMNTLGLQNELTLVVDSYLNLKRDNPEKAISALEKLKKSNLLSDNEREAIQKTIDYQKNRDPEGALKNVYDKAFMAGIATKYMIAVLAKIDWEKVMINNNVPHAKEIVSGIEKVKQLSNAVSSYTSKAKGSTKTLKKTGGRFLDQAKGFLK</sequence>
<dbReference type="Proteomes" id="UP000487757">
    <property type="component" value="Unassembled WGS sequence"/>
</dbReference>
<gene>
    <name evidence="1" type="ORF">GJU39_02625</name>
</gene>
<evidence type="ECO:0000313" key="2">
    <source>
        <dbReference type="Proteomes" id="UP000487757"/>
    </source>
</evidence>
<evidence type="ECO:0000313" key="1">
    <source>
        <dbReference type="EMBL" id="MRX74971.1"/>
    </source>
</evidence>
<dbReference type="PROSITE" id="PS51257">
    <property type="entry name" value="PROKAR_LIPOPROTEIN"/>
    <property type="match status" value="1"/>
</dbReference>
<accession>A0A7K0FU99</accession>